<dbReference type="PANTHER" id="PTHR36966">
    <property type="entry name" value="REP-ASSOCIATED TYROSINE TRANSPOSASE"/>
    <property type="match status" value="1"/>
</dbReference>
<dbReference type="GO" id="GO:0004803">
    <property type="term" value="F:transposase activity"/>
    <property type="evidence" value="ECO:0007669"/>
    <property type="project" value="InterPro"/>
</dbReference>
<dbReference type="InterPro" id="IPR036515">
    <property type="entry name" value="Transposase_17_sf"/>
</dbReference>
<name>A0A4Q0ZNX1_9BACT</name>
<gene>
    <name evidence="2" type="ORF">CRU90_02495</name>
</gene>
<evidence type="ECO:0000259" key="1">
    <source>
        <dbReference type="SMART" id="SM01321"/>
    </source>
</evidence>
<dbReference type="Gene3D" id="3.30.70.1290">
    <property type="entry name" value="Transposase IS200-like"/>
    <property type="match status" value="1"/>
</dbReference>
<dbReference type="GO" id="GO:0006313">
    <property type="term" value="P:DNA transposition"/>
    <property type="evidence" value="ECO:0007669"/>
    <property type="project" value="InterPro"/>
</dbReference>
<evidence type="ECO:0000313" key="2">
    <source>
        <dbReference type="EMBL" id="RXJ85466.1"/>
    </source>
</evidence>
<dbReference type="GO" id="GO:0043565">
    <property type="term" value="F:sequence-specific DNA binding"/>
    <property type="evidence" value="ECO:0007669"/>
    <property type="project" value="TreeGrafter"/>
</dbReference>
<dbReference type="OrthoDB" id="9800147at2"/>
<comment type="caution">
    <text evidence="2">The sequence shown here is derived from an EMBL/GenBank/DDBJ whole genome shotgun (WGS) entry which is preliminary data.</text>
</comment>
<dbReference type="SUPFAM" id="SSF143422">
    <property type="entry name" value="Transposase IS200-like"/>
    <property type="match status" value="1"/>
</dbReference>
<organism evidence="2 3">
    <name type="scientific">Arcobacter cloacae</name>
    <dbReference type="NCBI Taxonomy" id="1054034"/>
    <lineage>
        <taxon>Bacteria</taxon>
        <taxon>Pseudomonadati</taxon>
        <taxon>Campylobacterota</taxon>
        <taxon>Epsilonproteobacteria</taxon>
        <taxon>Campylobacterales</taxon>
        <taxon>Arcobacteraceae</taxon>
        <taxon>Arcobacter</taxon>
    </lineage>
</organism>
<dbReference type="EMBL" id="PDJZ01000002">
    <property type="protein sequence ID" value="RXJ85466.1"/>
    <property type="molecule type" value="Genomic_DNA"/>
</dbReference>
<dbReference type="AlphaFoldDB" id="A0A4Q0ZNX1"/>
<reference evidence="2 3" key="1">
    <citation type="submission" date="2017-10" db="EMBL/GenBank/DDBJ databases">
        <title>Genomics of the genus Arcobacter.</title>
        <authorList>
            <person name="Perez-Cataluna A."/>
            <person name="Figueras M.J."/>
        </authorList>
    </citation>
    <scope>NUCLEOTIDE SEQUENCE [LARGE SCALE GENOMIC DNA]</scope>
    <source>
        <strain evidence="2 3">F26</strain>
    </source>
</reference>
<dbReference type="Proteomes" id="UP000290870">
    <property type="component" value="Unassembled WGS sequence"/>
</dbReference>
<proteinExistence type="predicted"/>
<dbReference type="NCBIfam" id="NF047646">
    <property type="entry name" value="REP_Tyr_transpos"/>
    <property type="match status" value="1"/>
</dbReference>
<evidence type="ECO:0000313" key="3">
    <source>
        <dbReference type="Proteomes" id="UP000290870"/>
    </source>
</evidence>
<dbReference type="PANTHER" id="PTHR36966:SF1">
    <property type="entry name" value="REP-ASSOCIATED TYROSINE TRANSPOSASE"/>
    <property type="match status" value="1"/>
</dbReference>
<dbReference type="InterPro" id="IPR052715">
    <property type="entry name" value="RAYT_transposase"/>
</dbReference>
<dbReference type="RefSeq" id="WP_128985691.1">
    <property type="nucleotide sequence ID" value="NZ_PDJZ01000002.1"/>
</dbReference>
<feature type="domain" description="Transposase IS200-like" evidence="1">
    <location>
        <begin position="10"/>
        <end position="143"/>
    </location>
</feature>
<sequence>MGRSRYKIYEPTYPHFITCTILHWIPIFTRTETTNIIFDSLKFLQKEDNLKIYAYVILENHLHMIVSSDDVSKTIKKFKSFTAKEILKYLQIKNVKTILEQLAFYKKAHKTQTTYQLWQEGYQPKLIKDEKMMVETINYIHQNPVKRGYVDVAKHWRYSSARDYEDEKGLIDIERLF</sequence>
<accession>A0A4Q0ZNX1</accession>
<dbReference type="InterPro" id="IPR002686">
    <property type="entry name" value="Transposase_17"/>
</dbReference>
<protein>
    <submittedName>
        <fullName evidence="2">Transposase</fullName>
    </submittedName>
</protein>
<dbReference type="SMART" id="SM01321">
    <property type="entry name" value="Y1_Tnp"/>
    <property type="match status" value="1"/>
</dbReference>